<keyword evidence="3" id="KW-0227">DNA damage</keyword>
<dbReference type="GO" id="GO:0043139">
    <property type="term" value="F:5'-3' DNA helicase activity"/>
    <property type="evidence" value="ECO:0007669"/>
    <property type="project" value="UniProtKB-UniRule"/>
</dbReference>
<keyword evidence="3" id="KW-0269">Exonuclease</keyword>
<dbReference type="PATRIC" id="fig|762967.3.peg.1853"/>
<dbReference type="Pfam" id="PF13538">
    <property type="entry name" value="UvrD_C_2"/>
    <property type="match status" value="1"/>
</dbReference>
<keyword evidence="3" id="KW-0413">Isomerase</keyword>
<dbReference type="CDD" id="cd17933">
    <property type="entry name" value="DEXSc_RecD-like"/>
    <property type="match status" value="1"/>
</dbReference>
<dbReference type="InterPro" id="IPR027417">
    <property type="entry name" value="P-loop_NTPase"/>
</dbReference>
<dbReference type="RefSeq" id="WP_008543725.1">
    <property type="nucleotide sequence ID" value="NZ_JH605014.1"/>
</dbReference>
<dbReference type="PANTHER" id="PTHR43788:SF6">
    <property type="entry name" value="DNA HELICASE B"/>
    <property type="match status" value="1"/>
</dbReference>
<evidence type="ECO:0000256" key="3">
    <source>
        <dbReference type="HAMAP-Rule" id="MF_01487"/>
    </source>
</evidence>
<dbReference type="HAMAP" id="MF_01487">
    <property type="entry name" value="RecD"/>
    <property type="match status" value="1"/>
</dbReference>
<dbReference type="InterPro" id="IPR027785">
    <property type="entry name" value="UvrD-like_helicase_C"/>
</dbReference>
<dbReference type="Pfam" id="PF13245">
    <property type="entry name" value="AAA_19"/>
    <property type="match status" value="1"/>
</dbReference>
<dbReference type="Gene3D" id="3.40.50.300">
    <property type="entry name" value="P-loop containing nucleotide triphosphate hydrolases"/>
    <property type="match status" value="2"/>
</dbReference>
<proteinExistence type="inferred from homology"/>
<dbReference type="AlphaFoldDB" id="H3KHV4"/>
<dbReference type="EMBL" id="AFBQ01000357">
    <property type="protein sequence ID" value="EHY30303.1"/>
    <property type="molecule type" value="Genomic_DNA"/>
</dbReference>
<comment type="catalytic activity">
    <reaction evidence="3">
        <text>ATP + H2O = ADP + phosphate + H(+)</text>
        <dbReference type="Rhea" id="RHEA:13065"/>
        <dbReference type="ChEBI" id="CHEBI:15377"/>
        <dbReference type="ChEBI" id="CHEBI:15378"/>
        <dbReference type="ChEBI" id="CHEBI:30616"/>
        <dbReference type="ChEBI" id="CHEBI:43474"/>
        <dbReference type="ChEBI" id="CHEBI:456216"/>
        <dbReference type="EC" id="5.6.2.3"/>
    </reaction>
</comment>
<evidence type="ECO:0000256" key="2">
    <source>
        <dbReference type="ARBA" id="ARBA00022840"/>
    </source>
</evidence>
<keyword evidence="3" id="KW-0234">DNA repair</keyword>
<dbReference type="Proteomes" id="UP000004956">
    <property type="component" value="Unassembled WGS sequence"/>
</dbReference>
<evidence type="ECO:0000313" key="5">
    <source>
        <dbReference type="EMBL" id="EHY30303.1"/>
    </source>
</evidence>
<keyword evidence="2 3" id="KW-0067">ATP-binding</keyword>
<gene>
    <name evidence="3" type="primary">recD</name>
    <name evidence="5" type="ORF">HMPREF9440_02350</name>
</gene>
<keyword evidence="6" id="KW-1185">Reference proteome</keyword>
<dbReference type="GO" id="GO:0009338">
    <property type="term" value="C:exodeoxyribonuclease V complex"/>
    <property type="evidence" value="ECO:0007669"/>
    <property type="project" value="InterPro"/>
</dbReference>
<accession>H3KHV4</accession>
<reference evidence="5 6" key="1">
    <citation type="submission" date="2011-11" db="EMBL/GenBank/DDBJ databases">
        <authorList>
            <person name="Weinstock G."/>
            <person name="Sodergren E."/>
            <person name="Clifton S."/>
            <person name="Fulton L."/>
            <person name="Fulton B."/>
            <person name="Courtney L."/>
            <person name="Fronick C."/>
            <person name="Harrison M."/>
            <person name="Strong C."/>
            <person name="Farmer C."/>
            <person name="Delahaunty K."/>
            <person name="Markovic C."/>
            <person name="Hall O."/>
            <person name="Minx P."/>
            <person name="Tomlinson C."/>
            <person name="Mitreva M."/>
            <person name="Hou S."/>
            <person name="Chen J."/>
            <person name="Wollam A."/>
            <person name="Pepin K.H."/>
            <person name="Johnson M."/>
            <person name="Bhonagiri V."/>
            <person name="Zhang X."/>
            <person name="Suruliraj S."/>
            <person name="Warren W."/>
            <person name="Chinwalla A."/>
            <person name="Mardis E.R."/>
            <person name="Wilson R.K."/>
        </authorList>
    </citation>
    <scope>NUCLEOTIDE SEQUENCE [LARGE SCALE GENOMIC DNA]</scope>
    <source>
        <strain evidence="5 6">YIT 11816</strain>
    </source>
</reference>
<keyword evidence="3" id="KW-0238">DNA-binding</keyword>
<dbReference type="GO" id="GO:0017116">
    <property type="term" value="F:single-stranded DNA helicase activity"/>
    <property type="evidence" value="ECO:0007669"/>
    <property type="project" value="TreeGrafter"/>
</dbReference>
<dbReference type="STRING" id="762967.HMPREF9440_02350"/>
<comment type="miscellaneous">
    <text evidence="3">In the RecBCD complex, RecB has a slow 3'-5' helicase, an exonuclease activity and loads RecA onto ssDNA, RecD has a fast 5'-3' helicase activity, while RecC stimulates the ATPase and processivity of the RecB helicase and contributes to recognition of the Chi site.</text>
</comment>
<dbReference type="PANTHER" id="PTHR43788">
    <property type="entry name" value="DNA2/NAM7 HELICASE FAMILY MEMBER"/>
    <property type="match status" value="1"/>
</dbReference>
<dbReference type="InterPro" id="IPR050534">
    <property type="entry name" value="Coronavir_polyprotein_1ab"/>
</dbReference>
<dbReference type="OrthoDB" id="9803432at2"/>
<dbReference type="GO" id="GO:0005524">
    <property type="term" value="F:ATP binding"/>
    <property type="evidence" value="ECO:0007669"/>
    <property type="project" value="UniProtKB-UniRule"/>
</dbReference>
<name>H3KHV4_9BURK</name>
<feature type="domain" description="UvrD-like helicase C-terminal" evidence="4">
    <location>
        <begin position="582"/>
        <end position="629"/>
    </location>
</feature>
<sequence>MTTEIQNPASFALLSGLLRAACRDAELKGTLIPADAEAAQRTIRAVAAVTSDPDTQGSVCIPWAYVEAREPQAAKGLGILRELGLIGDPGSPAPWALDAAGRLYAARFFDEERRLAESLAARAKSLTGEAAPTPEALTLVGKMCEALGTDEAQSAAVRGALEQRLLIVSGGPGTGKTTSVVMMLEGLLAMKPDLRIGLAAPTGKAASRMLQSIRESLSRQPLAALLTAMRALDAGTSPATMEAKTIHKWLVTRTPTGEMPGPGNPMALDLLVVDEASMIDIHLAARLLSALSPETRLILLGDKHQLAAVGPGSVFADLTEEEGALAANTAVLKESRRFERGSIVWALASVVNQMGIEGDAAVSAVKTLLTSTEADAPGLIRSLFGTEAPTSARRYQVAWHDDAPDPQTGLSESVRMWLDASMEPYLEALADCTDFWQKHRTAVRKSRGTYADGKLAAEEEKLVGALWRALESFRPLAAQREGESSVAALNRWAEGRVTALLRQKGALDERFPLTHYAGRAVIVRKNDDVLGVFNGDVGIELPLGTNGVADPDAPPRFVTYFGRAEGEGVRVPSALLPEHDTAFAMTIHQSQGSEFARVAVLLPAKPDSALSTRELLYTGITRTKAEVTVFGSEEALARSVSEPTRRLSGLADRIREACAGAKDV</sequence>
<comment type="caution">
    <text evidence="5">The sequence shown here is derived from an EMBL/GenBank/DDBJ whole genome shotgun (WGS) entry which is preliminary data.</text>
</comment>
<evidence type="ECO:0000256" key="1">
    <source>
        <dbReference type="ARBA" id="ARBA00022741"/>
    </source>
</evidence>
<evidence type="ECO:0000313" key="6">
    <source>
        <dbReference type="Proteomes" id="UP000004956"/>
    </source>
</evidence>
<keyword evidence="1 3" id="KW-0547">Nucleotide-binding</keyword>
<dbReference type="SUPFAM" id="SSF52540">
    <property type="entry name" value="P-loop containing nucleoside triphosphate hydrolases"/>
    <property type="match status" value="1"/>
</dbReference>
<dbReference type="GO" id="GO:0000724">
    <property type="term" value="P:double-strand break repair via homologous recombination"/>
    <property type="evidence" value="ECO:0007669"/>
    <property type="project" value="UniProtKB-UniRule"/>
</dbReference>
<dbReference type="HOGENOM" id="CLU_007524_1_2_4"/>
<comment type="similarity">
    <text evidence="3">Belongs to the RecD family.</text>
</comment>
<feature type="binding site" evidence="3">
    <location>
        <begin position="170"/>
        <end position="177"/>
    </location>
    <ligand>
        <name>ATP</name>
        <dbReference type="ChEBI" id="CHEBI:30616"/>
    </ligand>
</feature>
<comment type="function">
    <text evidence="3">A helicase/nuclease that prepares dsDNA breaks (DSB) for recombinational DNA repair. Binds to DSBs and unwinds DNA via a highly rapid and processive ATP-dependent bidirectional helicase activity. Unwinds dsDNA until it encounters a Chi (crossover hotspot instigator) sequence from the 3' direction. Cuts ssDNA a few nucleotides 3' to the Chi site. The properties and activities of the enzyme are changed at Chi. The Chi-altered holoenzyme produces a long 3'-ssDNA overhang and facilitates RecA-binding to the ssDNA for homologous DNA recombination and repair. Holoenzyme degrades any linearized DNA that is unable to undergo homologous recombination. In the holoenzyme this subunit has ssDNA-dependent ATPase and 5'-3' helicase activity. When added to pre-assembled RecBC greatly stimulates nuclease activity and augments holoenzyme processivity. Negatively regulates the RecA-loading ability of RecBCD.</text>
</comment>
<dbReference type="NCBIfam" id="TIGR01447">
    <property type="entry name" value="recD"/>
    <property type="match status" value="1"/>
</dbReference>
<dbReference type="GO" id="GO:0003677">
    <property type="term" value="F:DNA binding"/>
    <property type="evidence" value="ECO:0007669"/>
    <property type="project" value="UniProtKB-UniRule"/>
</dbReference>
<dbReference type="CDD" id="cd18809">
    <property type="entry name" value="SF1_C_RecD"/>
    <property type="match status" value="1"/>
</dbReference>
<keyword evidence="3" id="KW-0347">Helicase</keyword>
<keyword evidence="3" id="KW-0378">Hydrolase</keyword>
<comment type="subunit">
    <text evidence="3">Heterotrimer of RecB, RecC and RecD. All subunits contribute to DNA-binding.</text>
</comment>
<dbReference type="GO" id="GO:0008854">
    <property type="term" value="F:exodeoxyribonuclease V activity"/>
    <property type="evidence" value="ECO:0007669"/>
    <property type="project" value="InterPro"/>
</dbReference>
<organism evidence="5 6">
    <name type="scientific">Sutterella parvirubra YIT 11816</name>
    <dbReference type="NCBI Taxonomy" id="762967"/>
    <lineage>
        <taxon>Bacteria</taxon>
        <taxon>Pseudomonadati</taxon>
        <taxon>Pseudomonadota</taxon>
        <taxon>Betaproteobacteria</taxon>
        <taxon>Burkholderiales</taxon>
        <taxon>Sutterellaceae</taxon>
        <taxon>Sutterella</taxon>
    </lineage>
</organism>
<keyword evidence="3" id="KW-0540">Nuclease</keyword>
<dbReference type="InterPro" id="IPR006344">
    <property type="entry name" value="RecD"/>
</dbReference>
<dbReference type="EC" id="5.6.2.3" evidence="3"/>
<protein>
    <recommendedName>
        <fullName evidence="3">RecBCD enzyme subunit RecD</fullName>
        <ecNumber evidence="3">5.6.2.3</ecNumber>
    </recommendedName>
    <alternativeName>
        <fullName evidence="3">DNA 5'-3' helicase subunit RecD</fullName>
    </alternativeName>
    <alternativeName>
        <fullName evidence="3">Exonuclease V subunit RecD</fullName>
        <shortName evidence="3">ExoV subunit RecD</shortName>
    </alternativeName>
    <alternativeName>
        <fullName evidence="3">Helicase/nuclease RecBCD subunit RecD</fullName>
    </alternativeName>
</protein>
<evidence type="ECO:0000259" key="4">
    <source>
        <dbReference type="Pfam" id="PF13538"/>
    </source>
</evidence>
<dbReference type="GO" id="GO:0016887">
    <property type="term" value="F:ATP hydrolysis activity"/>
    <property type="evidence" value="ECO:0007669"/>
    <property type="project" value="RHEA"/>
</dbReference>